<reference evidence="2" key="1">
    <citation type="journal article" date="2021" name="Proc. Natl. Acad. Sci. U.S.A.">
        <title>A Catalog of Tens of Thousands of Viruses from Human Metagenomes Reveals Hidden Associations with Chronic Diseases.</title>
        <authorList>
            <person name="Tisza M.J."/>
            <person name="Buck C.B."/>
        </authorList>
    </citation>
    <scope>NUCLEOTIDE SEQUENCE</scope>
    <source>
        <strain evidence="2">CtFkM10</strain>
    </source>
</reference>
<accession>A0A8S5NEM3</accession>
<evidence type="ECO:0000313" key="2">
    <source>
        <dbReference type="EMBL" id="DAD92815.1"/>
    </source>
</evidence>
<sequence length="230" mass="25785">MSATVSLLGLKRLNEGILGELVVPEGVDIELVKDNLLAETAELEVIYPDAVFMQAMIGRWSAKELPVWDRLYKTTLLKYNPIENYDRQEKWTEDENTSKNLDSEATGSSDTATDGNSKRESETITSSGTNKAVSAYNEVDFTPTEKVDVAAQTTDHETTSNEGNINVRSKDGLVSDEKGKRALDREGSIHGNTGFYTKQKMIEQERQIAEYNIIDVIINSFKNRFCLQVY</sequence>
<organism evidence="2">
    <name type="scientific">Podoviridae sp. ctFkM10</name>
    <dbReference type="NCBI Taxonomy" id="2826548"/>
    <lineage>
        <taxon>Viruses</taxon>
        <taxon>Duplodnaviria</taxon>
        <taxon>Heunggongvirae</taxon>
        <taxon>Uroviricota</taxon>
        <taxon>Caudoviricetes</taxon>
    </lineage>
</organism>
<feature type="compositionally biased region" description="Polar residues" evidence="1">
    <location>
        <begin position="98"/>
        <end position="115"/>
    </location>
</feature>
<evidence type="ECO:0000256" key="1">
    <source>
        <dbReference type="SAM" id="MobiDB-lite"/>
    </source>
</evidence>
<dbReference type="EMBL" id="BK015145">
    <property type="protein sequence ID" value="DAD92815.1"/>
    <property type="molecule type" value="Genomic_DNA"/>
</dbReference>
<feature type="region of interest" description="Disordered" evidence="1">
    <location>
        <begin position="90"/>
        <end position="129"/>
    </location>
</feature>
<protein>
    <submittedName>
        <fullName evidence="2">Uncharacterized protein</fullName>
    </submittedName>
</protein>
<proteinExistence type="predicted"/>
<name>A0A8S5NEM3_9CAUD</name>